<name>A0A0C9UWK2_SPHS4</name>
<evidence type="ECO:0000313" key="2">
    <source>
        <dbReference type="EMBL" id="KIJ29525.1"/>
    </source>
</evidence>
<dbReference type="Proteomes" id="UP000054279">
    <property type="component" value="Unassembled WGS sequence"/>
</dbReference>
<dbReference type="PANTHER" id="PTHR35871:SF1">
    <property type="entry name" value="CXC1-LIKE CYSTEINE CLUSTER ASSOCIATED WITH KDZ TRANSPOSASES DOMAIN-CONTAINING PROTEIN"/>
    <property type="match status" value="1"/>
</dbReference>
<dbReference type="EMBL" id="KN837281">
    <property type="protein sequence ID" value="KIJ29525.1"/>
    <property type="molecule type" value="Genomic_DNA"/>
</dbReference>
<dbReference type="OrthoDB" id="2449121at2759"/>
<accession>A0A0C9UWK2</accession>
<gene>
    <name evidence="2" type="ORF">M422DRAFT_269061</name>
</gene>
<sequence>MGRPQKGVAKARQLRQASNKHFGKVQEEIDPLDPLYIPSSASASENDSDMSSQAGDLMGTGLSESEYEDEADDKEMGARESLKHLYEVFWAPHHRPHVPEAEKFKRKRTGERPSVYIGASERTQQHRAKQEWERRASVQDCDSNKFVGFFTKKPRLGLDTTVDPMLALVTTGSVTDDVTAEDLEVQMWTYELEAMLDNQREDLFLVPDDEEFLDFAGPGLKYDSELQLDETEVEEEEVREAREWIQQGMNDETESPNILEVLQTLLKVAKCCKTKQAVKDLMPLMGLAHFVKLHAKYLNHPNCRTPTLSASLKAAQRLGRGPYFARKLRQMEPYVLKYHQLPPTKKHAGHRQITFLDNENVKRGIREYFTVLKIGEITPFKFLQQVNNVILPSLGLPGPPSHISESTAVRWLHKLGYQNTEVKKGIYIDGHECPDVIDMRMILITKVVELCRFFPQVDENTLELVWPLLGAGEKAHIPIYHDEMSVATNEQQRHVWLAEGQQPLQKKGNGRSIHVSDFILETHGWLCLSREQIESQQNLSPDQRLQVTDACVIIHPGKNGDAWWDNSQLHKQLKGVVDIFEYLNPGCVGVWIFNCSSAHEAFSEDALNAQSLIYPLDHKDPELRGKPKGIRAVLQERTSVWRCLVQAAGGNEKKVLGICSICKASQMEKDRLAWIEAAAETGEDMPVDSGTTNGPVQAQRSISNTCCMTQALSQQQDFLDEKPALQRYVEKRGHICLFLPKFHCELNPIKMYWGWTKHQYRAVSDSKFSTAKVLVPQILDTLDVNLIRKFFRKTWRYLDAYEKGLDAKQAAYAVKIYRSHRQVGTAKEVLEEIKKRQISKDKV</sequence>
<feature type="compositionally biased region" description="Polar residues" evidence="1">
    <location>
        <begin position="39"/>
        <end position="54"/>
    </location>
</feature>
<evidence type="ECO:0000256" key="1">
    <source>
        <dbReference type="SAM" id="MobiDB-lite"/>
    </source>
</evidence>
<feature type="region of interest" description="Disordered" evidence="1">
    <location>
        <begin position="1"/>
        <end position="71"/>
    </location>
</feature>
<dbReference type="HOGENOM" id="CLU_005726_6_1_1"/>
<evidence type="ECO:0000313" key="3">
    <source>
        <dbReference type="Proteomes" id="UP000054279"/>
    </source>
</evidence>
<protein>
    <recommendedName>
        <fullName evidence="4">Tc1-like transposase DDE domain-containing protein</fullName>
    </recommendedName>
</protein>
<evidence type="ECO:0008006" key="4">
    <source>
        <dbReference type="Google" id="ProtNLM"/>
    </source>
</evidence>
<dbReference type="AlphaFoldDB" id="A0A0C9UWK2"/>
<dbReference type="GO" id="GO:0003676">
    <property type="term" value="F:nucleic acid binding"/>
    <property type="evidence" value="ECO:0007669"/>
    <property type="project" value="InterPro"/>
</dbReference>
<keyword evidence="3" id="KW-1185">Reference proteome</keyword>
<reference evidence="2 3" key="1">
    <citation type="submission" date="2014-06" db="EMBL/GenBank/DDBJ databases">
        <title>Evolutionary Origins and Diversification of the Mycorrhizal Mutualists.</title>
        <authorList>
            <consortium name="DOE Joint Genome Institute"/>
            <consortium name="Mycorrhizal Genomics Consortium"/>
            <person name="Kohler A."/>
            <person name="Kuo A."/>
            <person name="Nagy L.G."/>
            <person name="Floudas D."/>
            <person name="Copeland A."/>
            <person name="Barry K.W."/>
            <person name="Cichocki N."/>
            <person name="Veneault-Fourrey C."/>
            <person name="LaButti K."/>
            <person name="Lindquist E.A."/>
            <person name="Lipzen A."/>
            <person name="Lundell T."/>
            <person name="Morin E."/>
            <person name="Murat C."/>
            <person name="Riley R."/>
            <person name="Ohm R."/>
            <person name="Sun H."/>
            <person name="Tunlid A."/>
            <person name="Henrissat B."/>
            <person name="Grigoriev I.V."/>
            <person name="Hibbett D.S."/>
            <person name="Martin F."/>
        </authorList>
    </citation>
    <scope>NUCLEOTIDE SEQUENCE [LARGE SCALE GENOMIC DNA]</scope>
    <source>
        <strain evidence="2 3">SS14</strain>
    </source>
</reference>
<dbReference type="InterPro" id="IPR036397">
    <property type="entry name" value="RNaseH_sf"/>
</dbReference>
<proteinExistence type="predicted"/>
<organism evidence="2 3">
    <name type="scientific">Sphaerobolus stellatus (strain SS14)</name>
    <dbReference type="NCBI Taxonomy" id="990650"/>
    <lineage>
        <taxon>Eukaryota</taxon>
        <taxon>Fungi</taxon>
        <taxon>Dikarya</taxon>
        <taxon>Basidiomycota</taxon>
        <taxon>Agaricomycotina</taxon>
        <taxon>Agaricomycetes</taxon>
        <taxon>Phallomycetidae</taxon>
        <taxon>Geastrales</taxon>
        <taxon>Sphaerobolaceae</taxon>
        <taxon>Sphaerobolus</taxon>
    </lineage>
</organism>
<dbReference type="Gene3D" id="3.30.420.10">
    <property type="entry name" value="Ribonuclease H-like superfamily/Ribonuclease H"/>
    <property type="match status" value="1"/>
</dbReference>
<dbReference type="PANTHER" id="PTHR35871">
    <property type="entry name" value="EXPRESSED PROTEIN"/>
    <property type="match status" value="1"/>
</dbReference>